<dbReference type="AlphaFoldDB" id="A0AAP8MV70"/>
<keyword evidence="1" id="KW-0175">Coiled coil</keyword>
<proteinExistence type="predicted"/>
<name>A0AAP8MV70_9VIBR</name>
<comment type="caution">
    <text evidence="2">The sequence shown here is derived from an EMBL/GenBank/DDBJ whole genome shotgun (WGS) entry which is preliminary data.</text>
</comment>
<organism evidence="2 3">
    <name type="scientific">Vibrio breoganii</name>
    <dbReference type="NCBI Taxonomy" id="553239"/>
    <lineage>
        <taxon>Bacteria</taxon>
        <taxon>Pseudomonadati</taxon>
        <taxon>Pseudomonadota</taxon>
        <taxon>Gammaproteobacteria</taxon>
        <taxon>Vibrionales</taxon>
        <taxon>Vibrionaceae</taxon>
        <taxon>Vibrio</taxon>
    </lineage>
</organism>
<dbReference type="Proteomes" id="UP000235611">
    <property type="component" value="Unassembled WGS sequence"/>
</dbReference>
<evidence type="ECO:0000313" key="2">
    <source>
        <dbReference type="EMBL" id="PMP09498.1"/>
    </source>
</evidence>
<accession>A0AAP8MV70</accession>
<evidence type="ECO:0000256" key="1">
    <source>
        <dbReference type="SAM" id="Coils"/>
    </source>
</evidence>
<protein>
    <submittedName>
        <fullName evidence="2">Uncharacterized protein</fullName>
    </submittedName>
</protein>
<dbReference type="RefSeq" id="WP_102329515.1">
    <property type="nucleotide sequence ID" value="NZ_MCTW01000318.1"/>
</dbReference>
<gene>
    <name evidence="2" type="ORF">BCS93_12355</name>
</gene>
<sequence>MINKLLNDNSYLNDIGRCIEGADLKFANLSQQSDLKNAKIEQARLQGLLDKQQRQMKAVKQMNEHLQKRIMVLE</sequence>
<dbReference type="EMBL" id="MDBO01000084">
    <property type="protein sequence ID" value="PMP09498.1"/>
    <property type="molecule type" value="Genomic_DNA"/>
</dbReference>
<reference evidence="3" key="1">
    <citation type="submission" date="2016-07" db="EMBL/GenBank/DDBJ databases">
        <title>Nontailed viruses are major unrecognized killers of bacteria in the ocean.</title>
        <authorList>
            <person name="Kauffman K."/>
            <person name="Hussain F."/>
            <person name="Yang J."/>
            <person name="Arevalo P."/>
            <person name="Brown J."/>
            <person name="Cutler M."/>
            <person name="Kelly L."/>
            <person name="Polz M.F."/>
        </authorList>
    </citation>
    <scope>NUCLEOTIDE SEQUENCE [LARGE SCALE GENOMIC DNA]</scope>
    <source>
        <strain evidence="3">10N.222.49.A5</strain>
    </source>
</reference>
<feature type="coiled-coil region" evidence="1">
    <location>
        <begin position="35"/>
        <end position="69"/>
    </location>
</feature>
<evidence type="ECO:0000313" key="3">
    <source>
        <dbReference type="Proteomes" id="UP000235611"/>
    </source>
</evidence>